<evidence type="ECO:0000256" key="1">
    <source>
        <dbReference type="SAM" id="MobiDB-lite"/>
    </source>
</evidence>
<dbReference type="Proteomes" id="UP000649753">
    <property type="component" value="Unassembled WGS sequence"/>
</dbReference>
<dbReference type="AlphaFoldDB" id="A0A927R2M5"/>
<evidence type="ECO:0000313" key="3">
    <source>
        <dbReference type="Proteomes" id="UP000649753"/>
    </source>
</evidence>
<feature type="region of interest" description="Disordered" evidence="1">
    <location>
        <begin position="183"/>
        <end position="229"/>
    </location>
</feature>
<accession>A0A927R2M5</accession>
<keyword evidence="3" id="KW-1185">Reference proteome</keyword>
<name>A0A927R2M5_9ACTN</name>
<dbReference type="EMBL" id="JADBEB010000001">
    <property type="protein sequence ID" value="MBE1484694.1"/>
    <property type="molecule type" value="Genomic_DNA"/>
</dbReference>
<gene>
    <name evidence="2" type="ORF">H4W31_000332</name>
</gene>
<comment type="caution">
    <text evidence="2">The sequence shown here is derived from an EMBL/GenBank/DDBJ whole genome shotgun (WGS) entry which is preliminary data.</text>
</comment>
<feature type="region of interest" description="Disordered" evidence="1">
    <location>
        <begin position="51"/>
        <end position="88"/>
    </location>
</feature>
<protein>
    <submittedName>
        <fullName evidence="2">Uncharacterized protein</fullName>
    </submittedName>
</protein>
<reference evidence="2" key="1">
    <citation type="submission" date="2020-10" db="EMBL/GenBank/DDBJ databases">
        <title>Sequencing the genomes of 1000 actinobacteria strains.</title>
        <authorList>
            <person name="Klenk H.-P."/>
        </authorList>
    </citation>
    <scope>NUCLEOTIDE SEQUENCE</scope>
    <source>
        <strain evidence="2">DSM 46832</strain>
    </source>
</reference>
<sequence length="229" mass="24675">MVGVRGNWEPGGYRPYRTQCAGGRSPYGIPLSGGACRFRVLGRSFSAKVWNSAGRHRSSGSSLDNRPRRSTGMSTVHTPASVTGVGRRCPVPRGRRVIAGPVAAAGVAVANPRSHQYGRVRCTRCRSGTGRVVDRRAAAPGIVIHQCGGVVVEALPCKNSSTVLGEPHRAADVEGIRFSGRRQYGRHLGPAPPPLPPVRVGQYRSPPRRRRTYPPSDTSARSPRRFRPS</sequence>
<feature type="compositionally biased region" description="Polar residues" evidence="1">
    <location>
        <begin position="71"/>
        <end position="81"/>
    </location>
</feature>
<evidence type="ECO:0000313" key="2">
    <source>
        <dbReference type="EMBL" id="MBE1484694.1"/>
    </source>
</evidence>
<organism evidence="2 3">
    <name type="scientific">Plantactinospora soyae</name>
    <dbReference type="NCBI Taxonomy" id="1544732"/>
    <lineage>
        <taxon>Bacteria</taxon>
        <taxon>Bacillati</taxon>
        <taxon>Actinomycetota</taxon>
        <taxon>Actinomycetes</taxon>
        <taxon>Micromonosporales</taxon>
        <taxon>Micromonosporaceae</taxon>
        <taxon>Plantactinospora</taxon>
    </lineage>
</organism>
<proteinExistence type="predicted"/>